<name>A0ABY5ERR8_9PSED</name>
<keyword evidence="2" id="KW-1185">Reference proteome</keyword>
<dbReference type="EMBL" id="CP101125">
    <property type="protein sequence ID" value="UTO16885.1"/>
    <property type="molecule type" value="Genomic_DNA"/>
</dbReference>
<evidence type="ECO:0000313" key="1">
    <source>
        <dbReference type="EMBL" id="UTO16885.1"/>
    </source>
</evidence>
<gene>
    <name evidence="1" type="ORF">NK667_11215</name>
</gene>
<evidence type="ECO:0000313" key="2">
    <source>
        <dbReference type="Proteomes" id="UP001059607"/>
    </source>
</evidence>
<proteinExistence type="predicted"/>
<protein>
    <submittedName>
        <fullName evidence="1">Uncharacterized protein</fullName>
    </submittedName>
</protein>
<organism evidence="1 2">
    <name type="scientific">Pseudomonas nunensis</name>
    <dbReference type="NCBI Taxonomy" id="2961896"/>
    <lineage>
        <taxon>Bacteria</taxon>
        <taxon>Pseudomonadati</taxon>
        <taxon>Pseudomonadota</taxon>
        <taxon>Gammaproteobacteria</taxon>
        <taxon>Pseudomonadales</taxon>
        <taxon>Pseudomonadaceae</taxon>
        <taxon>Pseudomonas</taxon>
    </lineage>
</organism>
<reference evidence="1" key="1">
    <citation type="submission" date="2022-07" db="EMBL/GenBank/DDBJ databases">
        <title>Pseudomonas nunamit sp. nov. an antifungal species isolated from Greenland.</title>
        <authorList>
            <person name="Ntana F."/>
            <person name="Hennessy R.C."/>
            <person name="Zervas A."/>
            <person name="Stougaard P."/>
        </authorList>
    </citation>
    <scope>NUCLEOTIDE SEQUENCE</scope>
    <source>
        <strain evidence="1">In5</strain>
    </source>
</reference>
<dbReference type="RefSeq" id="WP_083471306.1">
    <property type="nucleotide sequence ID" value="NZ_CP101125.1"/>
</dbReference>
<accession>A0ABY5ERR8</accession>
<sequence>MEHIVDLHGTAQTDQDARNKASQVLAKRGFRVAISKVEMRPETYAATVFYQYEQDPGNDPDRNRNAS</sequence>
<dbReference type="Proteomes" id="UP001059607">
    <property type="component" value="Chromosome"/>
</dbReference>